<comment type="caution">
    <text evidence="1">The sequence shown here is derived from an EMBL/GenBank/DDBJ whole genome shotgun (WGS) entry which is preliminary data.</text>
</comment>
<protein>
    <submittedName>
        <fullName evidence="1">Uncharacterized protein</fullName>
    </submittedName>
</protein>
<gene>
    <name evidence="1" type="ORF">BTN92_15815</name>
</gene>
<dbReference type="OrthoDB" id="2195218at2"/>
<evidence type="ECO:0000313" key="1">
    <source>
        <dbReference type="EMBL" id="ONN40078.1"/>
    </source>
</evidence>
<evidence type="ECO:0000313" key="2">
    <source>
        <dbReference type="Proteomes" id="UP000189299"/>
    </source>
</evidence>
<dbReference type="AlphaFoldDB" id="A0A1V2U9Y6"/>
<organism evidence="1 2">
    <name type="scientific">Enterococcus mundtii</name>
    <dbReference type="NCBI Taxonomy" id="53346"/>
    <lineage>
        <taxon>Bacteria</taxon>
        <taxon>Bacillati</taxon>
        <taxon>Bacillota</taxon>
        <taxon>Bacilli</taxon>
        <taxon>Lactobacillales</taxon>
        <taxon>Enterococcaceae</taxon>
        <taxon>Enterococcus</taxon>
    </lineage>
</organism>
<dbReference type="EMBL" id="MSTR01000026">
    <property type="protein sequence ID" value="ONN40078.1"/>
    <property type="molecule type" value="Genomic_DNA"/>
</dbReference>
<sequence>MKGLKQLISEKEKDLQSLENSLGLGFPIIEQAKSTRICYLQAELENLRTLDEQPELNDNQKVVLEWLKEPLNDIPNRFTKDYFAYITCLFLGQAPERVIKSYRELSSNQQMQILSAWGLEQEENSDEIN</sequence>
<reference evidence="1 2" key="1">
    <citation type="submission" date="2016-12" db="EMBL/GenBank/DDBJ databases">
        <authorList>
            <person name="Song W.-J."/>
            <person name="Kurnit D.M."/>
        </authorList>
    </citation>
    <scope>NUCLEOTIDE SEQUENCE [LARGE SCALE GENOMIC DNA]</scope>
    <source>
        <strain evidence="1 2">CGB1038-1_S1</strain>
    </source>
</reference>
<name>A0A1V2U9Y6_ENTMU</name>
<proteinExistence type="predicted"/>
<accession>A0A1V2U9Y6</accession>
<dbReference type="RefSeq" id="WP_077152164.1">
    <property type="nucleotide sequence ID" value="NZ_CABMMO010000026.1"/>
</dbReference>
<dbReference type="Proteomes" id="UP000189299">
    <property type="component" value="Unassembled WGS sequence"/>
</dbReference>